<comment type="caution">
    <text evidence="1">The sequence shown here is derived from an EMBL/GenBank/DDBJ whole genome shotgun (WGS) entry which is preliminary data.</text>
</comment>
<evidence type="ECO:0000313" key="1">
    <source>
        <dbReference type="EMBL" id="MFC5590599.1"/>
    </source>
</evidence>
<sequence length="98" mass="11272">MIHSNNEAIAALTYIVVERVMGWYEQTTNRTEHTILLYPNTIATTKNKFKLEHVLDLSYKPFSGGTGLFYLHTHQGVFTFEIETDPADFISAYKNLRS</sequence>
<evidence type="ECO:0000313" key="2">
    <source>
        <dbReference type="Proteomes" id="UP001596109"/>
    </source>
</evidence>
<gene>
    <name evidence="1" type="ORF">ACFPRA_16960</name>
</gene>
<name>A0ABW0TM73_9BACL</name>
<proteinExistence type="predicted"/>
<protein>
    <submittedName>
        <fullName evidence="1">Uncharacterized protein</fullName>
    </submittedName>
</protein>
<keyword evidence="2" id="KW-1185">Reference proteome</keyword>
<accession>A0ABW0TM73</accession>
<dbReference type="RefSeq" id="WP_381437308.1">
    <property type="nucleotide sequence ID" value="NZ_JBHSNO010000008.1"/>
</dbReference>
<dbReference type="EMBL" id="JBHSNO010000008">
    <property type="protein sequence ID" value="MFC5590599.1"/>
    <property type="molecule type" value="Genomic_DNA"/>
</dbReference>
<reference evidence="2" key="1">
    <citation type="journal article" date="2019" name="Int. J. Syst. Evol. Microbiol.">
        <title>The Global Catalogue of Microorganisms (GCM) 10K type strain sequencing project: providing services to taxonomists for standard genome sequencing and annotation.</title>
        <authorList>
            <consortium name="The Broad Institute Genomics Platform"/>
            <consortium name="The Broad Institute Genome Sequencing Center for Infectious Disease"/>
            <person name="Wu L."/>
            <person name="Ma J."/>
        </authorList>
    </citation>
    <scope>NUCLEOTIDE SEQUENCE [LARGE SCALE GENOMIC DNA]</scope>
    <source>
        <strain evidence="2">CGMCC 4.1434</strain>
    </source>
</reference>
<dbReference type="Proteomes" id="UP001596109">
    <property type="component" value="Unassembled WGS sequence"/>
</dbReference>
<organism evidence="1 2">
    <name type="scientific">Sporosarcina soli</name>
    <dbReference type="NCBI Taxonomy" id="334736"/>
    <lineage>
        <taxon>Bacteria</taxon>
        <taxon>Bacillati</taxon>
        <taxon>Bacillota</taxon>
        <taxon>Bacilli</taxon>
        <taxon>Bacillales</taxon>
        <taxon>Caryophanaceae</taxon>
        <taxon>Sporosarcina</taxon>
    </lineage>
</organism>